<dbReference type="PANTHER" id="PTHR43586:SF8">
    <property type="entry name" value="CYSTEINE DESULFURASE 1, CHLOROPLASTIC"/>
    <property type="match status" value="1"/>
</dbReference>
<proteinExistence type="predicted"/>
<evidence type="ECO:0000256" key="1">
    <source>
        <dbReference type="ARBA" id="ARBA00022898"/>
    </source>
</evidence>
<feature type="domain" description="Aminotransferase class V" evidence="2">
    <location>
        <begin position="22"/>
        <end position="381"/>
    </location>
</feature>
<dbReference type="EC" id="2.8.1.7" evidence="3"/>
<name>A0ABX4MHL2_9HYPH</name>
<keyword evidence="3" id="KW-0808">Transferase</keyword>
<reference evidence="3" key="1">
    <citation type="submission" date="2017-09" db="EMBL/GenBank/DDBJ databases">
        <authorList>
            <person name="Campbell M.A."/>
            <person name="Lukasik P."/>
            <person name="Simon C."/>
            <person name="McCutcheon J.P."/>
        </authorList>
    </citation>
    <scope>NUCLEOTIDE SEQUENCE [LARGE SCALE GENOMIC DNA]</scope>
    <source>
        <strain evidence="3">ALECUR</strain>
    </source>
</reference>
<sequence>MHNIIWLRKSFKSLFCFNKPLVYFDNASTTQKPLFLLDVFKHINYGVCTEFVGYQPTSLTTILKKSNKCIKSIYSMNNDYTWMTFKSSMDAINAIYNSYWSNKQGTRILTCIDSEHSTFSPIFGKANAFNLDVIGLDPDLIPNIRQYLSNITNNISLIILNHMSDVVGLLIPIRLYAVFKRPNTALIIDGTQAASHFNINIESINCDVYLISSDNIYTFPNICLCFIKLKLLTNLDQLALNYKGVHKLSLNPFNCILNITPITYQSHSSNVLDIIGLTEVLKWKQRFNLNHEEHICKYLWDKLCLKKTIVLIGSWHPTSRILCFKIKNIPSYMVVAYLNKSLIYVQSGYHCSMPLIDHLEIGSVCRISIGLYNTFKDADILLHNIMQLCYLNDLKEASWIKIITLNRIINNGWLKSPLYSMVAYRHMISSCSGRFNQYLQQYCDKCRHWVVDSIIPALTEEQYTPLKLLFTCYLNALSFNCPLKHNCPINFGISIYRNDLSRINTIIESAKSDSWHWNKQMLEQYANYIKGLTTFTENIRRSLGFYIPMGIGMNHVFANLWRRGLIVVKDKVS</sequence>
<evidence type="ECO:0000313" key="4">
    <source>
        <dbReference type="Proteomes" id="UP000229529"/>
    </source>
</evidence>
<keyword evidence="1" id="KW-0663">Pyridoxal phosphate</keyword>
<dbReference type="InterPro" id="IPR015422">
    <property type="entry name" value="PyrdxlP-dep_Trfase_small"/>
</dbReference>
<accession>A0ABX4MHL2</accession>
<comment type="caution">
    <text evidence="3">The sequence shown here is derived from an EMBL/GenBank/DDBJ whole genome shotgun (WGS) entry which is preliminary data.</text>
</comment>
<dbReference type="Gene3D" id="3.40.640.10">
    <property type="entry name" value="Type I PLP-dependent aspartate aminotransferase-like (Major domain)"/>
    <property type="match status" value="1"/>
</dbReference>
<dbReference type="GO" id="GO:0031071">
    <property type="term" value="F:cysteine desulfurase activity"/>
    <property type="evidence" value="ECO:0007669"/>
    <property type="project" value="UniProtKB-EC"/>
</dbReference>
<dbReference type="InterPro" id="IPR015421">
    <property type="entry name" value="PyrdxlP-dep_Trfase_major"/>
</dbReference>
<gene>
    <name evidence="3" type="primary">sufS</name>
    <name evidence="3" type="ORF">alecur_115</name>
</gene>
<keyword evidence="4" id="KW-1185">Reference proteome</keyword>
<dbReference type="SUPFAM" id="SSF53383">
    <property type="entry name" value="PLP-dependent transferases"/>
    <property type="match status" value="1"/>
</dbReference>
<dbReference type="Proteomes" id="UP000229529">
    <property type="component" value="Unassembled WGS sequence"/>
</dbReference>
<evidence type="ECO:0000313" key="3">
    <source>
        <dbReference type="EMBL" id="PIM96368.1"/>
    </source>
</evidence>
<dbReference type="EMBL" id="NXGS01000077">
    <property type="protein sequence ID" value="PIM96368.1"/>
    <property type="molecule type" value="Genomic_DNA"/>
</dbReference>
<protein>
    <submittedName>
        <fullName evidence="3">Cysteine desulfurase</fullName>
        <ecNumber evidence="3">2.8.1.7</ecNumber>
    </submittedName>
</protein>
<organism evidence="3 4">
    <name type="scientific">Candidatus Hodgkinia cicadicola</name>
    <dbReference type="NCBI Taxonomy" id="573658"/>
    <lineage>
        <taxon>Bacteria</taxon>
        <taxon>Pseudomonadati</taxon>
        <taxon>Pseudomonadota</taxon>
        <taxon>Alphaproteobacteria</taxon>
        <taxon>Hyphomicrobiales</taxon>
        <taxon>Candidatus Hodgkinia</taxon>
    </lineage>
</organism>
<dbReference type="Gene3D" id="3.90.1150.10">
    <property type="entry name" value="Aspartate Aminotransferase, domain 1"/>
    <property type="match status" value="1"/>
</dbReference>
<dbReference type="InterPro" id="IPR000192">
    <property type="entry name" value="Aminotrans_V_dom"/>
</dbReference>
<evidence type="ECO:0000259" key="2">
    <source>
        <dbReference type="Pfam" id="PF00266"/>
    </source>
</evidence>
<dbReference type="InterPro" id="IPR015424">
    <property type="entry name" value="PyrdxlP-dep_Trfase"/>
</dbReference>
<dbReference type="Pfam" id="PF00266">
    <property type="entry name" value="Aminotran_5"/>
    <property type="match status" value="1"/>
</dbReference>
<dbReference type="PANTHER" id="PTHR43586">
    <property type="entry name" value="CYSTEINE DESULFURASE"/>
    <property type="match status" value="1"/>
</dbReference>